<gene>
    <name evidence="2" type="ORF">NFC73_14065</name>
</gene>
<keyword evidence="3" id="KW-1185">Reference proteome</keyword>
<dbReference type="EMBL" id="JANCLV010000009">
    <property type="protein sequence ID" value="MCP9000841.1"/>
    <property type="molecule type" value="Genomic_DNA"/>
</dbReference>
<sequence>MTTKTVEENPMANIKNYPWISHFLGSPTGYVVHLQKGSVRHEGVGQAFWYRPAVSVLSEVPVDDQELPTLFHAITRDHQDVSIQANVTYRFVDPVAVSSRLDFGLQPAGAGPATGRDQVATIIGQLCQSHAIDQIATTTLAEALERAVSQLRSVLTDALRSDARLLSTGIEILGVQVLAVRPESDVERALQTPVREQLQAEADRAVYERRAVAVERERTISENEMASQIELATRREHLVAQEGANARRAAEEKAAAGLIDAHASAERQGISADAEANQIRLLGEAAAAREAATMEVYQDVDQATLLGLALREAAGSLPNIGDLTITPDLLSGALAGLLREPAGGTALADAGRMAAGTTGNAGK</sequence>
<feature type="domain" description="Band 7" evidence="1">
    <location>
        <begin position="42"/>
        <end position="206"/>
    </location>
</feature>
<protein>
    <submittedName>
        <fullName evidence="2">SPFH domain-containing protein</fullName>
    </submittedName>
</protein>
<evidence type="ECO:0000313" key="2">
    <source>
        <dbReference type="EMBL" id="MCP9000841.1"/>
    </source>
</evidence>
<accession>A0ABT1LSS1</accession>
<dbReference type="Proteomes" id="UP001524318">
    <property type="component" value="Unassembled WGS sequence"/>
</dbReference>
<dbReference type="SUPFAM" id="SSF117892">
    <property type="entry name" value="Band 7/SPFH domain"/>
    <property type="match status" value="1"/>
</dbReference>
<dbReference type="Gene3D" id="3.30.479.30">
    <property type="entry name" value="Band 7 domain"/>
    <property type="match status" value="1"/>
</dbReference>
<organism evidence="2 3">
    <name type="scientific">Pseudarthrobacter humi</name>
    <dbReference type="NCBI Taxonomy" id="2952523"/>
    <lineage>
        <taxon>Bacteria</taxon>
        <taxon>Bacillati</taxon>
        <taxon>Actinomycetota</taxon>
        <taxon>Actinomycetes</taxon>
        <taxon>Micrococcales</taxon>
        <taxon>Micrococcaceae</taxon>
        <taxon>Pseudarthrobacter</taxon>
    </lineage>
</organism>
<evidence type="ECO:0000313" key="3">
    <source>
        <dbReference type="Proteomes" id="UP001524318"/>
    </source>
</evidence>
<dbReference type="InterPro" id="IPR001107">
    <property type="entry name" value="Band_7"/>
</dbReference>
<evidence type="ECO:0000259" key="1">
    <source>
        <dbReference type="Pfam" id="PF01145"/>
    </source>
</evidence>
<comment type="caution">
    <text evidence="2">The sequence shown here is derived from an EMBL/GenBank/DDBJ whole genome shotgun (WGS) entry which is preliminary data.</text>
</comment>
<dbReference type="Pfam" id="PF01145">
    <property type="entry name" value="Band_7"/>
    <property type="match status" value="1"/>
</dbReference>
<reference evidence="2 3" key="1">
    <citation type="submission" date="2022-06" db="EMBL/GenBank/DDBJ databases">
        <title>Pseudarthrobacter sp. strain RMG13 Genome sequencing and assembly.</title>
        <authorList>
            <person name="Kim I."/>
        </authorList>
    </citation>
    <scope>NUCLEOTIDE SEQUENCE [LARGE SCALE GENOMIC DNA]</scope>
    <source>
        <strain evidence="2 3">RMG13</strain>
    </source>
</reference>
<name>A0ABT1LSS1_9MICC</name>
<proteinExistence type="predicted"/>
<dbReference type="InterPro" id="IPR036013">
    <property type="entry name" value="Band_7/SPFH_dom_sf"/>
</dbReference>